<dbReference type="Proteomes" id="UP001605036">
    <property type="component" value="Unassembled WGS sequence"/>
</dbReference>
<evidence type="ECO:0008006" key="3">
    <source>
        <dbReference type="Google" id="ProtNLM"/>
    </source>
</evidence>
<name>A0ABD1YV40_9MARC</name>
<evidence type="ECO:0000313" key="2">
    <source>
        <dbReference type="Proteomes" id="UP001605036"/>
    </source>
</evidence>
<dbReference type="AlphaFoldDB" id="A0ABD1YV40"/>
<comment type="caution">
    <text evidence="1">The sequence shown here is derived from an EMBL/GenBank/DDBJ whole genome shotgun (WGS) entry which is preliminary data.</text>
</comment>
<proteinExistence type="predicted"/>
<accession>A0ABD1YV40</accession>
<keyword evidence="2" id="KW-1185">Reference proteome</keyword>
<protein>
    <recommendedName>
        <fullName evidence="3">Secreted protein</fullName>
    </recommendedName>
</protein>
<dbReference type="EMBL" id="JBHFFA010000003">
    <property type="protein sequence ID" value="KAL2634631.1"/>
    <property type="molecule type" value="Genomic_DNA"/>
</dbReference>
<sequence length="116" mass="12810">MSMNVILTCRSVSALCGYVLPDSWIVLCLANNIAWAASNVKGSYKRDTVMAMVTIRRRGNQQGADLTFIVQKMLRITTSAEYHTYITTCTENSVHIVMLGICSVNAVRCVSMRSIA</sequence>
<evidence type="ECO:0000313" key="1">
    <source>
        <dbReference type="EMBL" id="KAL2634631.1"/>
    </source>
</evidence>
<organism evidence="1 2">
    <name type="scientific">Riccia fluitans</name>
    <dbReference type="NCBI Taxonomy" id="41844"/>
    <lineage>
        <taxon>Eukaryota</taxon>
        <taxon>Viridiplantae</taxon>
        <taxon>Streptophyta</taxon>
        <taxon>Embryophyta</taxon>
        <taxon>Marchantiophyta</taxon>
        <taxon>Marchantiopsida</taxon>
        <taxon>Marchantiidae</taxon>
        <taxon>Marchantiales</taxon>
        <taxon>Ricciaceae</taxon>
        <taxon>Riccia</taxon>
    </lineage>
</organism>
<reference evidence="1 2" key="1">
    <citation type="submission" date="2024-09" db="EMBL/GenBank/DDBJ databases">
        <title>Chromosome-scale assembly of Riccia fluitans.</title>
        <authorList>
            <person name="Paukszto L."/>
            <person name="Sawicki J."/>
            <person name="Karawczyk K."/>
            <person name="Piernik-Szablinska J."/>
            <person name="Szczecinska M."/>
            <person name="Mazdziarz M."/>
        </authorList>
    </citation>
    <scope>NUCLEOTIDE SEQUENCE [LARGE SCALE GENOMIC DNA]</scope>
    <source>
        <strain evidence="1">Rf_01</strain>
        <tissue evidence="1">Aerial parts of the thallus</tissue>
    </source>
</reference>
<gene>
    <name evidence="1" type="ORF">R1flu_006110</name>
</gene>